<feature type="compositionally biased region" description="Polar residues" evidence="1">
    <location>
        <begin position="1"/>
        <end position="12"/>
    </location>
</feature>
<dbReference type="EMBL" id="JAHHHV010000066">
    <property type="protein sequence ID" value="MBW4466162.1"/>
    <property type="molecule type" value="Genomic_DNA"/>
</dbReference>
<reference evidence="2" key="1">
    <citation type="submission" date="2021-05" db="EMBL/GenBank/DDBJ databases">
        <authorList>
            <person name="Pietrasiak N."/>
            <person name="Ward R."/>
            <person name="Stajich J.E."/>
            <person name="Kurbessoian T."/>
        </authorList>
    </citation>
    <scope>NUCLEOTIDE SEQUENCE</scope>
    <source>
        <strain evidence="2">GSE-TBD4-15B</strain>
    </source>
</reference>
<protein>
    <submittedName>
        <fullName evidence="2">Uncharacterized protein</fullName>
    </submittedName>
</protein>
<evidence type="ECO:0000256" key="1">
    <source>
        <dbReference type="SAM" id="MobiDB-lite"/>
    </source>
</evidence>
<name>A0A951PAR5_9CYAN</name>
<evidence type="ECO:0000313" key="2">
    <source>
        <dbReference type="EMBL" id="MBW4466162.1"/>
    </source>
</evidence>
<organism evidence="2 3">
    <name type="scientific">Pegethrix bostrychoides GSE-TBD4-15B</name>
    <dbReference type="NCBI Taxonomy" id="2839662"/>
    <lineage>
        <taxon>Bacteria</taxon>
        <taxon>Bacillati</taxon>
        <taxon>Cyanobacteriota</taxon>
        <taxon>Cyanophyceae</taxon>
        <taxon>Oculatellales</taxon>
        <taxon>Oculatellaceae</taxon>
        <taxon>Pegethrix</taxon>
    </lineage>
</organism>
<gene>
    <name evidence="2" type="ORF">KME07_12100</name>
</gene>
<feature type="region of interest" description="Disordered" evidence="1">
    <location>
        <begin position="1"/>
        <end position="38"/>
    </location>
</feature>
<reference evidence="2" key="2">
    <citation type="journal article" date="2022" name="Microbiol. Resour. Announc.">
        <title>Metagenome Sequencing to Explore Phylogenomics of Terrestrial Cyanobacteria.</title>
        <authorList>
            <person name="Ward R.D."/>
            <person name="Stajich J.E."/>
            <person name="Johansen J.R."/>
            <person name="Huntemann M."/>
            <person name="Clum A."/>
            <person name="Foster B."/>
            <person name="Foster B."/>
            <person name="Roux S."/>
            <person name="Palaniappan K."/>
            <person name="Varghese N."/>
            <person name="Mukherjee S."/>
            <person name="Reddy T.B.K."/>
            <person name="Daum C."/>
            <person name="Copeland A."/>
            <person name="Chen I.A."/>
            <person name="Ivanova N.N."/>
            <person name="Kyrpides N.C."/>
            <person name="Shapiro N."/>
            <person name="Eloe-Fadrosh E.A."/>
            <person name="Pietrasiak N."/>
        </authorList>
    </citation>
    <scope>NUCLEOTIDE SEQUENCE</scope>
    <source>
        <strain evidence="2">GSE-TBD4-15B</strain>
    </source>
</reference>
<proteinExistence type="predicted"/>
<accession>A0A951PAR5</accession>
<sequence>MDDLTGLNSLHSAPQPVMASSPRKSPGPRRPISQALDVTGDQLEIELKPERQIGLDTKRPMPSRFSESPLRRWLKRIHSQINQQCSIEILKVTHLCQRDKDNFIDGWITQYKRGDEILGSDLVLQGWLVGRDSQAVMIQVMHGSDLVLETPVNISRPDVLKVVPCYSSACKFGYQVVLNIERLPAQSELLLYSIFQDGRRIPTGSIYYYKYGS</sequence>
<evidence type="ECO:0000313" key="3">
    <source>
        <dbReference type="Proteomes" id="UP000707356"/>
    </source>
</evidence>
<comment type="caution">
    <text evidence="2">The sequence shown here is derived from an EMBL/GenBank/DDBJ whole genome shotgun (WGS) entry which is preliminary data.</text>
</comment>
<dbReference type="AlphaFoldDB" id="A0A951PAR5"/>
<dbReference type="Proteomes" id="UP000707356">
    <property type="component" value="Unassembled WGS sequence"/>
</dbReference>